<evidence type="ECO:0000256" key="1">
    <source>
        <dbReference type="SAM" id="Phobius"/>
    </source>
</evidence>
<feature type="transmembrane region" description="Helical" evidence="1">
    <location>
        <begin position="12"/>
        <end position="29"/>
    </location>
</feature>
<keyword evidence="1" id="KW-1133">Transmembrane helix</keyword>
<name>A0ABZ1C3U7_9BACT</name>
<dbReference type="Proteomes" id="UP000738431">
    <property type="component" value="Chromosome"/>
</dbReference>
<dbReference type="InterPro" id="IPR000620">
    <property type="entry name" value="EamA_dom"/>
</dbReference>
<dbReference type="PANTHER" id="PTHR22911">
    <property type="entry name" value="ACYL-MALONYL CONDENSING ENZYME-RELATED"/>
    <property type="match status" value="1"/>
</dbReference>
<keyword evidence="4" id="KW-1185">Reference proteome</keyword>
<feature type="transmembrane region" description="Helical" evidence="1">
    <location>
        <begin position="35"/>
        <end position="56"/>
    </location>
</feature>
<evidence type="ECO:0000313" key="4">
    <source>
        <dbReference type="Proteomes" id="UP000738431"/>
    </source>
</evidence>
<reference evidence="3 4" key="2">
    <citation type="submission" date="2023-12" db="EMBL/GenBank/DDBJ databases">
        <title>Description of an unclassified Opitutus bacterium of Verrucomicrobiota.</title>
        <authorList>
            <person name="Zhang D.-F."/>
        </authorList>
    </citation>
    <scope>NUCLEOTIDE SEQUENCE [LARGE SCALE GENOMIC DNA]</scope>
    <source>
        <strain evidence="3 4">WL0086</strain>
    </source>
</reference>
<feature type="transmembrane region" description="Helical" evidence="1">
    <location>
        <begin position="203"/>
        <end position="221"/>
    </location>
</feature>
<keyword evidence="1" id="KW-0472">Membrane</keyword>
<dbReference type="InterPro" id="IPR037185">
    <property type="entry name" value="EmrE-like"/>
</dbReference>
<feature type="transmembrane region" description="Helical" evidence="1">
    <location>
        <begin position="119"/>
        <end position="139"/>
    </location>
</feature>
<dbReference type="EMBL" id="CP139781">
    <property type="protein sequence ID" value="WRQ86239.1"/>
    <property type="molecule type" value="Genomic_DNA"/>
</dbReference>
<dbReference type="SUPFAM" id="SSF103481">
    <property type="entry name" value="Multidrug resistance efflux transporter EmrE"/>
    <property type="match status" value="2"/>
</dbReference>
<feature type="transmembrane region" description="Helical" evidence="1">
    <location>
        <begin position="93"/>
        <end position="112"/>
    </location>
</feature>
<dbReference type="RefSeq" id="WP_221031167.1">
    <property type="nucleotide sequence ID" value="NZ_CP139781.1"/>
</dbReference>
<protein>
    <submittedName>
        <fullName evidence="3">DMT family transporter</fullName>
    </submittedName>
</protein>
<feature type="transmembrane region" description="Helical" evidence="1">
    <location>
        <begin position="259"/>
        <end position="277"/>
    </location>
</feature>
<feature type="domain" description="EamA" evidence="2">
    <location>
        <begin position="147"/>
        <end position="272"/>
    </location>
</feature>
<proteinExistence type="predicted"/>
<feature type="transmembrane region" description="Helical" evidence="1">
    <location>
        <begin position="177"/>
        <end position="197"/>
    </location>
</feature>
<organism evidence="3 4">
    <name type="scientific">Actomonas aquatica</name>
    <dbReference type="NCBI Taxonomy" id="2866162"/>
    <lineage>
        <taxon>Bacteria</taxon>
        <taxon>Pseudomonadati</taxon>
        <taxon>Verrucomicrobiota</taxon>
        <taxon>Opitutia</taxon>
        <taxon>Opitutales</taxon>
        <taxon>Opitutaceae</taxon>
        <taxon>Actomonas</taxon>
    </lineage>
</organism>
<reference evidence="3 4" key="1">
    <citation type="submission" date="2021-08" db="EMBL/GenBank/DDBJ databases">
        <authorList>
            <person name="Zhang D."/>
            <person name="Zhang A."/>
            <person name="Wang L."/>
        </authorList>
    </citation>
    <scope>NUCLEOTIDE SEQUENCE [LARGE SCALE GENOMIC DNA]</scope>
    <source>
        <strain evidence="3 4">WL0086</strain>
    </source>
</reference>
<accession>A0ABZ1C3U7</accession>
<sequence>MPTTATEHRRAVVLLVAAAVLWSSGGLLIKHVDWPPLAVAGGRGFFAALFLLGVRARRLHFTFSRPQLLGAFFYAGCTVAFCAATKLTTAANAILLQYTAPVWIALFGAWALGERTSRFDWTIVVVVLGGMALFLADGLTVSGNLGGDALGLLSGMFFGAMIIALRRQKDGSPLESIILGNALAFLCGLPWMLSAPLPSPSGWTALILLGVGQLGVSYLLYAYAIKHVTALQAVLIPVIEPLLNPLWVLLAIGEKPTPLSLLGGAIVLGAVTFRAAASLRPSRPTHIVAAS</sequence>
<feature type="domain" description="EamA" evidence="2">
    <location>
        <begin position="11"/>
        <end position="135"/>
    </location>
</feature>
<evidence type="ECO:0000259" key="2">
    <source>
        <dbReference type="Pfam" id="PF00892"/>
    </source>
</evidence>
<evidence type="ECO:0000313" key="3">
    <source>
        <dbReference type="EMBL" id="WRQ86239.1"/>
    </source>
</evidence>
<gene>
    <name evidence="3" type="ORF">K1X11_015595</name>
</gene>
<feature type="transmembrane region" description="Helical" evidence="1">
    <location>
        <begin position="233"/>
        <end position="253"/>
    </location>
</feature>
<feature type="transmembrane region" description="Helical" evidence="1">
    <location>
        <begin position="68"/>
        <end position="87"/>
    </location>
</feature>
<feature type="transmembrane region" description="Helical" evidence="1">
    <location>
        <begin position="145"/>
        <end position="165"/>
    </location>
</feature>
<dbReference type="Pfam" id="PF00892">
    <property type="entry name" value="EamA"/>
    <property type="match status" value="2"/>
</dbReference>
<keyword evidence="1" id="KW-0812">Transmembrane</keyword>